<dbReference type="HAMAP" id="MF_00014">
    <property type="entry name" value="Ribosome_mat_RimM"/>
    <property type="match status" value="1"/>
</dbReference>
<name>A0A6C0U7C6_9GAMM</name>
<dbReference type="PANTHER" id="PTHR33692">
    <property type="entry name" value="RIBOSOME MATURATION FACTOR RIMM"/>
    <property type="match status" value="1"/>
</dbReference>
<dbReference type="InterPro" id="IPR056792">
    <property type="entry name" value="PRC_RimM"/>
</dbReference>
<dbReference type="InterPro" id="IPR036976">
    <property type="entry name" value="RimM_N_sf"/>
</dbReference>
<comment type="similarity">
    <text evidence="5">Belongs to the RimM family.</text>
</comment>
<dbReference type="RefSeq" id="WP_163496287.1">
    <property type="nucleotide sequence ID" value="NZ_CP048711.1"/>
</dbReference>
<dbReference type="KEGG" id="kim:G3T16_17120"/>
<reference evidence="8 9" key="1">
    <citation type="submission" date="2020-02" db="EMBL/GenBank/DDBJ databases">
        <title>Genome sequencing for Kineobactrum sp. M2.</title>
        <authorList>
            <person name="Park S.-J."/>
        </authorList>
    </citation>
    <scope>NUCLEOTIDE SEQUENCE [LARGE SCALE GENOMIC DNA]</scope>
    <source>
        <strain evidence="8 9">M2</strain>
    </source>
</reference>
<evidence type="ECO:0000259" key="7">
    <source>
        <dbReference type="Pfam" id="PF24986"/>
    </source>
</evidence>
<comment type="function">
    <text evidence="5">An accessory protein needed during the final step in the assembly of 30S ribosomal subunit, possibly for assembly of the head region. Essential for efficient processing of 16S rRNA. May be needed both before and after RbfA during the maturation of 16S rRNA. It has affinity for free ribosomal 30S subunits but not for 70S ribosomes.</text>
</comment>
<dbReference type="SUPFAM" id="SSF50346">
    <property type="entry name" value="PRC-barrel domain"/>
    <property type="match status" value="1"/>
</dbReference>
<protein>
    <recommendedName>
        <fullName evidence="5">Ribosome maturation factor RimM</fullName>
    </recommendedName>
</protein>
<dbReference type="SUPFAM" id="SSF50447">
    <property type="entry name" value="Translation proteins"/>
    <property type="match status" value="1"/>
</dbReference>
<comment type="subcellular location">
    <subcellularLocation>
        <location evidence="5">Cytoplasm</location>
    </subcellularLocation>
</comment>
<evidence type="ECO:0000259" key="6">
    <source>
        <dbReference type="Pfam" id="PF01782"/>
    </source>
</evidence>
<dbReference type="PANTHER" id="PTHR33692:SF1">
    <property type="entry name" value="RIBOSOME MATURATION FACTOR RIMM"/>
    <property type="match status" value="1"/>
</dbReference>
<keyword evidence="9" id="KW-1185">Reference proteome</keyword>
<dbReference type="GO" id="GO:0006364">
    <property type="term" value="P:rRNA processing"/>
    <property type="evidence" value="ECO:0007669"/>
    <property type="project" value="UniProtKB-UniRule"/>
</dbReference>
<dbReference type="InterPro" id="IPR011033">
    <property type="entry name" value="PRC_barrel-like_sf"/>
</dbReference>
<dbReference type="AlphaFoldDB" id="A0A6C0U7C6"/>
<dbReference type="Gene3D" id="2.30.30.240">
    <property type="entry name" value="PRC-barrel domain"/>
    <property type="match status" value="1"/>
</dbReference>
<keyword evidence="1 5" id="KW-0963">Cytoplasm</keyword>
<comment type="subunit">
    <text evidence="5">Binds ribosomal protein uS19.</text>
</comment>
<gene>
    <name evidence="5 8" type="primary">rimM</name>
    <name evidence="8" type="ORF">G3T16_17120</name>
</gene>
<sequence length="180" mass="20155">MTEAAADERIVIGRITGCHGIKGWVKVHSYTEPQENFLAYSGWMVQRRGGLQAVEFDAGRRQGKGLVAHIKGVDDRNQAELFQGLEVSVEGGQLPALEEGDYYWRQLQGMQVWCGPEDEQVLLGTVDYLIETGANDVLVVKACEGSYDQRERLVPWLPGSTVTRVDKQAGRIEVDWFLDE</sequence>
<evidence type="ECO:0000256" key="2">
    <source>
        <dbReference type="ARBA" id="ARBA00022517"/>
    </source>
</evidence>
<dbReference type="InterPro" id="IPR011961">
    <property type="entry name" value="RimM"/>
</dbReference>
<dbReference type="InterPro" id="IPR009000">
    <property type="entry name" value="Transl_B-barrel_sf"/>
</dbReference>
<accession>A0A6C0U7C6</accession>
<dbReference type="InterPro" id="IPR002676">
    <property type="entry name" value="RimM_N"/>
</dbReference>
<evidence type="ECO:0000256" key="1">
    <source>
        <dbReference type="ARBA" id="ARBA00022490"/>
    </source>
</evidence>
<evidence type="ECO:0000256" key="3">
    <source>
        <dbReference type="ARBA" id="ARBA00022552"/>
    </source>
</evidence>
<evidence type="ECO:0000256" key="5">
    <source>
        <dbReference type="HAMAP-Rule" id="MF_00014"/>
    </source>
</evidence>
<dbReference type="EMBL" id="CP048711">
    <property type="protein sequence ID" value="QIB66857.1"/>
    <property type="molecule type" value="Genomic_DNA"/>
</dbReference>
<feature type="domain" description="Ribosome maturation factor RimM PRC barrel" evidence="7">
    <location>
        <begin position="104"/>
        <end position="176"/>
    </location>
</feature>
<comment type="domain">
    <text evidence="5">The PRC barrel domain binds ribosomal protein uS19.</text>
</comment>
<keyword evidence="3 5" id="KW-0698">rRNA processing</keyword>
<evidence type="ECO:0000313" key="9">
    <source>
        <dbReference type="Proteomes" id="UP000477680"/>
    </source>
</evidence>
<organism evidence="8 9">
    <name type="scientific">Kineobactrum salinum</name>
    <dbReference type="NCBI Taxonomy" id="2708301"/>
    <lineage>
        <taxon>Bacteria</taxon>
        <taxon>Pseudomonadati</taxon>
        <taxon>Pseudomonadota</taxon>
        <taxon>Gammaproteobacteria</taxon>
        <taxon>Cellvibrionales</taxon>
        <taxon>Halieaceae</taxon>
        <taxon>Kineobactrum</taxon>
    </lineage>
</organism>
<dbReference type="Pfam" id="PF01782">
    <property type="entry name" value="RimM"/>
    <property type="match status" value="1"/>
</dbReference>
<evidence type="ECO:0000256" key="4">
    <source>
        <dbReference type="ARBA" id="ARBA00023186"/>
    </source>
</evidence>
<dbReference type="NCBIfam" id="TIGR02273">
    <property type="entry name" value="16S_RimM"/>
    <property type="match status" value="1"/>
</dbReference>
<dbReference type="Proteomes" id="UP000477680">
    <property type="component" value="Chromosome"/>
</dbReference>
<dbReference type="GO" id="GO:0005840">
    <property type="term" value="C:ribosome"/>
    <property type="evidence" value="ECO:0007669"/>
    <property type="project" value="InterPro"/>
</dbReference>
<feature type="domain" description="RimM N-terminal" evidence="6">
    <location>
        <begin position="11"/>
        <end position="89"/>
    </location>
</feature>
<evidence type="ECO:0000313" key="8">
    <source>
        <dbReference type="EMBL" id="QIB66857.1"/>
    </source>
</evidence>
<dbReference type="Gene3D" id="2.40.30.60">
    <property type="entry name" value="RimM"/>
    <property type="match status" value="1"/>
</dbReference>
<keyword evidence="2 5" id="KW-0690">Ribosome biogenesis</keyword>
<dbReference type="GO" id="GO:0005737">
    <property type="term" value="C:cytoplasm"/>
    <property type="evidence" value="ECO:0007669"/>
    <property type="project" value="UniProtKB-SubCell"/>
</dbReference>
<keyword evidence="4 5" id="KW-0143">Chaperone</keyword>
<dbReference type="GO" id="GO:0042274">
    <property type="term" value="P:ribosomal small subunit biogenesis"/>
    <property type="evidence" value="ECO:0007669"/>
    <property type="project" value="UniProtKB-UniRule"/>
</dbReference>
<proteinExistence type="inferred from homology"/>
<dbReference type="Pfam" id="PF24986">
    <property type="entry name" value="PRC_RimM"/>
    <property type="match status" value="1"/>
</dbReference>
<dbReference type="GO" id="GO:0043022">
    <property type="term" value="F:ribosome binding"/>
    <property type="evidence" value="ECO:0007669"/>
    <property type="project" value="InterPro"/>
</dbReference>